<dbReference type="Proteomes" id="UP000251889">
    <property type="component" value="Unassembled WGS sequence"/>
</dbReference>
<proteinExistence type="predicted"/>
<dbReference type="Gene3D" id="2.60.40.10">
    <property type="entry name" value="Immunoglobulins"/>
    <property type="match status" value="1"/>
</dbReference>
<dbReference type="InterPro" id="IPR032186">
    <property type="entry name" value="DUF5018"/>
</dbReference>
<name>A0A364YAQ2_9BACT</name>
<dbReference type="InterPro" id="IPR013783">
    <property type="entry name" value="Ig-like_fold"/>
</dbReference>
<dbReference type="Gene3D" id="2.60.40.2340">
    <property type="match status" value="1"/>
</dbReference>
<keyword evidence="1" id="KW-0812">Transmembrane</keyword>
<evidence type="ECO:0000313" key="4">
    <source>
        <dbReference type="Proteomes" id="UP000251889"/>
    </source>
</evidence>
<evidence type="ECO:0000313" key="3">
    <source>
        <dbReference type="EMBL" id="RAW03389.1"/>
    </source>
</evidence>
<dbReference type="InterPro" id="IPR014756">
    <property type="entry name" value="Ig_E-set"/>
</dbReference>
<accession>A0A364YAQ2</accession>
<dbReference type="EMBL" id="QMFY01000001">
    <property type="protein sequence ID" value="RAW03389.1"/>
    <property type="molecule type" value="Genomic_DNA"/>
</dbReference>
<keyword evidence="1" id="KW-0472">Membrane</keyword>
<dbReference type="Pfam" id="PF16410">
    <property type="entry name" value="DUF5018"/>
    <property type="match status" value="1"/>
</dbReference>
<feature type="domain" description="DUF5018" evidence="2">
    <location>
        <begin position="50"/>
        <end position="174"/>
    </location>
</feature>
<feature type="transmembrane region" description="Helical" evidence="1">
    <location>
        <begin position="21"/>
        <end position="39"/>
    </location>
</feature>
<keyword evidence="4" id="KW-1185">Reference proteome</keyword>
<dbReference type="SUPFAM" id="SSF81296">
    <property type="entry name" value="E set domains"/>
    <property type="match status" value="1"/>
</dbReference>
<evidence type="ECO:0000256" key="1">
    <source>
        <dbReference type="SAM" id="Phobius"/>
    </source>
</evidence>
<reference evidence="3 4" key="1">
    <citation type="submission" date="2018-06" db="EMBL/GenBank/DDBJ databases">
        <title>Chryseolinea flavus sp. nov., a member of the phylum Bacteroidetes isolated from soil.</title>
        <authorList>
            <person name="Li Y."/>
            <person name="Wang J."/>
        </authorList>
    </citation>
    <scope>NUCLEOTIDE SEQUENCE [LARGE SCALE GENOMIC DNA]</scope>
    <source>
        <strain evidence="3 4">SDU1-6</strain>
    </source>
</reference>
<organism evidence="3 4">
    <name type="scientific">Pseudochryseolinea flava</name>
    <dbReference type="NCBI Taxonomy" id="2059302"/>
    <lineage>
        <taxon>Bacteria</taxon>
        <taxon>Pseudomonadati</taxon>
        <taxon>Bacteroidota</taxon>
        <taxon>Cytophagia</taxon>
        <taxon>Cytophagales</taxon>
        <taxon>Fulvivirgaceae</taxon>
        <taxon>Pseudochryseolinea</taxon>
    </lineage>
</organism>
<evidence type="ECO:0000259" key="2">
    <source>
        <dbReference type="Pfam" id="PF16410"/>
    </source>
</evidence>
<sequence length="421" mass="44997">MALYLCSHYETLFFNMGKMKFGYLLLYVVLFVSTVSLVGCGSDESDPEPEPSKSNAKAITSFKFSGLAPEVAGVVDESKKTVALTVLKGTNVTALVPTIAVSEKSSVAPASGVAQNFTNPVTYTVTAEDGSTQDYVVTVTVSQTVTFEVDEFEEGTEIQQDDIFIVTGDGFSGGTSKVVLKNVETETEYTYTPTAGSGDEIIYLKAAADLPVGNYTVTVFVGTQSLELENTVAVVRHHPMITAVDKTTVAPEATIVITGKYFGSAGQNKVYLTQDGFQFKLTIISESATSITAKLPENIFEGDHELSVVSHDVEVTFDGIIEVTEPPTPKPTITNIQEFIYNRGETMIITGTNLKKAGVATNIVFTPFTSGVGTVRSGIANAAGTQVTFAIPPEFPVGTYVITVEVDFVSSEEYGDVIKIQ</sequence>
<comment type="caution">
    <text evidence="3">The sequence shown here is derived from an EMBL/GenBank/DDBJ whole genome shotgun (WGS) entry which is preliminary data.</text>
</comment>
<gene>
    <name evidence="3" type="ORF">DQQ10_04700</name>
</gene>
<dbReference type="OrthoDB" id="7012117at2"/>
<dbReference type="AlphaFoldDB" id="A0A364YAQ2"/>
<protein>
    <recommendedName>
        <fullName evidence="2">DUF5018 domain-containing protein</fullName>
    </recommendedName>
</protein>
<keyword evidence="1" id="KW-1133">Transmembrane helix</keyword>